<reference evidence="2 3" key="1">
    <citation type="submission" date="2018-05" db="EMBL/GenBank/DDBJ databases">
        <title>Chitinophaga sp. K3CV102501T nov., isolated from isolated from a monsoon evergreen broad-leaved forest soil.</title>
        <authorList>
            <person name="Lv Y."/>
        </authorList>
    </citation>
    <scope>NUCLEOTIDE SEQUENCE [LARGE SCALE GENOMIC DNA]</scope>
    <source>
        <strain evidence="2 3">GDMCC 1.1325</strain>
    </source>
</reference>
<protein>
    <recommendedName>
        <fullName evidence="4">Rod shape-determining protein MreD</fullName>
    </recommendedName>
</protein>
<comment type="caution">
    <text evidence="2">The sequence shown here is derived from an EMBL/GenBank/DDBJ whole genome shotgun (WGS) entry which is preliminary data.</text>
</comment>
<evidence type="ECO:0000313" key="2">
    <source>
        <dbReference type="EMBL" id="RBL90048.1"/>
    </source>
</evidence>
<name>A0A365XVC2_9BACT</name>
<dbReference type="Pfam" id="PF20221">
    <property type="entry name" value="DUF6580"/>
    <property type="match status" value="1"/>
</dbReference>
<organism evidence="2 3">
    <name type="scientific">Chitinophaga flava</name>
    <dbReference type="NCBI Taxonomy" id="2259036"/>
    <lineage>
        <taxon>Bacteria</taxon>
        <taxon>Pseudomonadati</taxon>
        <taxon>Bacteroidota</taxon>
        <taxon>Chitinophagia</taxon>
        <taxon>Chitinophagales</taxon>
        <taxon>Chitinophagaceae</taxon>
        <taxon>Chitinophaga</taxon>
    </lineage>
</organism>
<gene>
    <name evidence="2" type="ORF">DF182_26620</name>
</gene>
<dbReference type="RefSeq" id="WP_113618798.1">
    <property type="nucleotide sequence ID" value="NZ_QFFJ01000002.1"/>
</dbReference>
<feature type="transmembrane region" description="Helical" evidence="1">
    <location>
        <begin position="6"/>
        <end position="26"/>
    </location>
</feature>
<accession>A0A365XVC2</accession>
<keyword evidence="1" id="KW-0472">Membrane</keyword>
<keyword evidence="1" id="KW-0812">Transmembrane</keyword>
<feature type="transmembrane region" description="Helical" evidence="1">
    <location>
        <begin position="83"/>
        <end position="100"/>
    </location>
</feature>
<sequence length="185" mass="20661">MKKGNYSILIIISIIAMLYRIIPYRLPGFAPQIAMFLFLPVVFRNKFLAYGVAAFSLIASDLLYHGLYYAGLSAIPGIYEGQLLNYLLLVLTPVLTSTLLQGTKRFFPTAIAGSVIYFLLSNSMVWIMYQGLHPERTLTAYTLTLYEGLPFFLNSVLANLFFGALICSSSIIVQEKSQIYSSSHS</sequence>
<evidence type="ECO:0000256" key="1">
    <source>
        <dbReference type="SAM" id="Phobius"/>
    </source>
</evidence>
<keyword evidence="1" id="KW-1133">Transmembrane helix</keyword>
<feature type="transmembrane region" description="Helical" evidence="1">
    <location>
        <begin position="149"/>
        <end position="173"/>
    </location>
</feature>
<dbReference type="AlphaFoldDB" id="A0A365XVC2"/>
<keyword evidence="3" id="KW-1185">Reference proteome</keyword>
<dbReference type="Proteomes" id="UP000253410">
    <property type="component" value="Unassembled WGS sequence"/>
</dbReference>
<feature type="transmembrane region" description="Helical" evidence="1">
    <location>
        <begin position="107"/>
        <end position="129"/>
    </location>
</feature>
<proteinExistence type="predicted"/>
<evidence type="ECO:0008006" key="4">
    <source>
        <dbReference type="Google" id="ProtNLM"/>
    </source>
</evidence>
<dbReference type="InterPro" id="IPR046487">
    <property type="entry name" value="DUF6580"/>
</dbReference>
<dbReference type="EMBL" id="QFFJ01000002">
    <property type="protein sequence ID" value="RBL90048.1"/>
    <property type="molecule type" value="Genomic_DNA"/>
</dbReference>
<evidence type="ECO:0000313" key="3">
    <source>
        <dbReference type="Proteomes" id="UP000253410"/>
    </source>
</evidence>
<feature type="transmembrane region" description="Helical" evidence="1">
    <location>
        <begin position="47"/>
        <end position="71"/>
    </location>
</feature>
<dbReference type="OrthoDB" id="9806699at2"/>